<dbReference type="EMBL" id="AMEZ01000064">
    <property type="protein sequence ID" value="EKY25753.1"/>
    <property type="molecule type" value="Genomic_DNA"/>
</dbReference>
<sequence length="50" mass="5848">MLFVSKKNKNKDEFYKEIQQEQRLIDIEEIAHEKLEGEDINIPGSNKGLS</sequence>
<comment type="caution">
    <text evidence="1">The sequence shown here is derived from an EMBL/GenBank/DDBJ whole genome shotgun (WGS) entry which is preliminary data.</text>
</comment>
<reference evidence="1 2" key="1">
    <citation type="submission" date="2012-05" db="EMBL/GenBank/DDBJ databases">
        <authorList>
            <person name="Weinstock G."/>
            <person name="Sodergren E."/>
            <person name="Lobos E.A."/>
            <person name="Fulton L."/>
            <person name="Fulton R."/>
            <person name="Courtney L."/>
            <person name="Fronick C."/>
            <person name="O'Laughlin M."/>
            <person name="Godfrey J."/>
            <person name="Wilson R.M."/>
            <person name="Miner T."/>
            <person name="Farmer C."/>
            <person name="Delehaunty K."/>
            <person name="Cordes M."/>
            <person name="Minx P."/>
            <person name="Tomlinson C."/>
            <person name="Chen J."/>
            <person name="Wollam A."/>
            <person name="Pepin K.H."/>
            <person name="Bhonagiri V."/>
            <person name="Zhang X."/>
            <person name="Suruliraj S."/>
            <person name="Warren W."/>
            <person name="Mitreva M."/>
            <person name="Mardis E.R."/>
            <person name="Wilson R.K."/>
        </authorList>
    </citation>
    <scope>NUCLEOTIDE SEQUENCE [LARGE SCALE GENOMIC DNA]</scope>
    <source>
        <strain evidence="1 2">DSM 1785</strain>
    </source>
</reference>
<keyword evidence="2" id="KW-1185">Reference proteome</keyword>
<evidence type="ECO:0000313" key="1">
    <source>
        <dbReference type="EMBL" id="EKY25753.1"/>
    </source>
</evidence>
<organism evidence="1 2">
    <name type="scientific">Clostridium celatum DSM 1785</name>
    <dbReference type="NCBI Taxonomy" id="545697"/>
    <lineage>
        <taxon>Bacteria</taxon>
        <taxon>Bacillati</taxon>
        <taxon>Bacillota</taxon>
        <taxon>Clostridia</taxon>
        <taxon>Eubacteriales</taxon>
        <taxon>Clostridiaceae</taxon>
        <taxon>Clostridium</taxon>
    </lineage>
</organism>
<accession>L1QCP8</accession>
<name>L1QCP8_9CLOT</name>
<protein>
    <submittedName>
        <fullName evidence="1">Uncharacterized protein</fullName>
    </submittedName>
</protein>
<dbReference type="PATRIC" id="fig|545697.3.peg.2297"/>
<proteinExistence type="predicted"/>
<dbReference type="HOGENOM" id="CLU_3116311_0_0_9"/>
<dbReference type="Proteomes" id="UP000010420">
    <property type="component" value="Unassembled WGS sequence"/>
</dbReference>
<gene>
    <name evidence="1" type="ORF">HMPREF0216_02335</name>
</gene>
<dbReference type="AlphaFoldDB" id="L1QCP8"/>
<dbReference type="eggNOG" id="ENOG5032827">
    <property type="taxonomic scope" value="Bacteria"/>
</dbReference>
<evidence type="ECO:0000313" key="2">
    <source>
        <dbReference type="Proteomes" id="UP000010420"/>
    </source>
</evidence>